<dbReference type="Gene3D" id="3.30.450.20">
    <property type="entry name" value="PAS domain"/>
    <property type="match status" value="1"/>
</dbReference>
<evidence type="ECO:0000256" key="8">
    <source>
        <dbReference type="SAM" id="MobiDB-lite"/>
    </source>
</evidence>
<evidence type="ECO:0000256" key="3">
    <source>
        <dbReference type="ARBA" id="ARBA00022553"/>
    </source>
</evidence>
<dbReference type="PROSITE" id="PS50112">
    <property type="entry name" value="PAS"/>
    <property type="match status" value="1"/>
</dbReference>
<evidence type="ECO:0000313" key="13">
    <source>
        <dbReference type="Proteomes" id="UP000184121"/>
    </source>
</evidence>
<evidence type="ECO:0000256" key="7">
    <source>
        <dbReference type="SAM" id="Coils"/>
    </source>
</evidence>
<evidence type="ECO:0000259" key="9">
    <source>
        <dbReference type="PROSITE" id="PS50109"/>
    </source>
</evidence>
<dbReference type="CDD" id="cd00082">
    <property type="entry name" value="HisKA"/>
    <property type="match status" value="1"/>
</dbReference>
<dbReference type="InterPro" id="IPR001610">
    <property type="entry name" value="PAC"/>
</dbReference>
<dbReference type="CDD" id="cd00130">
    <property type="entry name" value="PAS"/>
    <property type="match status" value="1"/>
</dbReference>
<dbReference type="NCBIfam" id="TIGR00229">
    <property type="entry name" value="sensory_box"/>
    <property type="match status" value="1"/>
</dbReference>
<dbReference type="STRING" id="29534.SAMN05444366_1455"/>
<dbReference type="SUPFAM" id="SSF55874">
    <property type="entry name" value="ATPase domain of HSP90 chaperone/DNA topoisomerase II/histidine kinase"/>
    <property type="match status" value="1"/>
</dbReference>
<name>A0A1M7D8Q3_9FLAO</name>
<dbReference type="Proteomes" id="UP000184121">
    <property type="component" value="Unassembled WGS sequence"/>
</dbReference>
<dbReference type="FunFam" id="3.30.565.10:FF:000006">
    <property type="entry name" value="Sensor histidine kinase WalK"/>
    <property type="match status" value="1"/>
</dbReference>
<dbReference type="InterPro" id="IPR005467">
    <property type="entry name" value="His_kinase_dom"/>
</dbReference>
<dbReference type="GO" id="GO:0007234">
    <property type="term" value="P:osmosensory signaling via phosphorelay pathway"/>
    <property type="evidence" value="ECO:0007669"/>
    <property type="project" value="TreeGrafter"/>
</dbReference>
<dbReference type="GO" id="GO:0016020">
    <property type="term" value="C:membrane"/>
    <property type="evidence" value="ECO:0007669"/>
    <property type="project" value="UniProtKB-SubCell"/>
</dbReference>
<reference evidence="13" key="1">
    <citation type="submission" date="2016-11" db="EMBL/GenBank/DDBJ databases">
        <authorList>
            <person name="Varghese N."/>
            <person name="Submissions S."/>
        </authorList>
    </citation>
    <scope>NUCLEOTIDE SEQUENCE [LARGE SCALE GENOMIC DNA]</scope>
    <source>
        <strain evidence="13">DSM 1811</strain>
    </source>
</reference>
<dbReference type="InterPro" id="IPR000700">
    <property type="entry name" value="PAS-assoc_C"/>
</dbReference>
<dbReference type="SUPFAM" id="SSF55785">
    <property type="entry name" value="PYP-like sensor domain (PAS domain)"/>
    <property type="match status" value="1"/>
</dbReference>
<dbReference type="GO" id="GO:0000155">
    <property type="term" value="F:phosphorelay sensor kinase activity"/>
    <property type="evidence" value="ECO:0007669"/>
    <property type="project" value="InterPro"/>
</dbReference>
<keyword evidence="4" id="KW-0808">Transferase</keyword>
<dbReference type="PANTHER" id="PTHR42878">
    <property type="entry name" value="TWO-COMPONENT HISTIDINE KINASE"/>
    <property type="match status" value="1"/>
</dbReference>
<dbReference type="Gene3D" id="3.30.565.10">
    <property type="entry name" value="Histidine kinase-like ATPase, C-terminal domain"/>
    <property type="match status" value="1"/>
</dbReference>
<keyword evidence="13" id="KW-1185">Reference proteome</keyword>
<feature type="coiled-coil region" evidence="7">
    <location>
        <begin position="232"/>
        <end position="351"/>
    </location>
</feature>
<evidence type="ECO:0000313" key="12">
    <source>
        <dbReference type="EMBL" id="SHL75892.1"/>
    </source>
</evidence>
<accession>A0A1M7D8Q3</accession>
<evidence type="ECO:0000256" key="1">
    <source>
        <dbReference type="ARBA" id="ARBA00000085"/>
    </source>
</evidence>
<feature type="domain" description="PAC" evidence="11">
    <location>
        <begin position="159"/>
        <end position="211"/>
    </location>
</feature>
<dbReference type="Pfam" id="PF00512">
    <property type="entry name" value="HisKA"/>
    <property type="match status" value="1"/>
</dbReference>
<proteinExistence type="predicted"/>
<dbReference type="InterPro" id="IPR035965">
    <property type="entry name" value="PAS-like_dom_sf"/>
</dbReference>
<dbReference type="Gene3D" id="1.10.287.130">
    <property type="match status" value="1"/>
</dbReference>
<dbReference type="SMART" id="SM00086">
    <property type="entry name" value="PAC"/>
    <property type="match status" value="1"/>
</dbReference>
<dbReference type="AlphaFoldDB" id="A0A1M7D8Q3"/>
<evidence type="ECO:0000256" key="4">
    <source>
        <dbReference type="ARBA" id="ARBA00022679"/>
    </source>
</evidence>
<feature type="domain" description="Histidine kinase" evidence="9">
    <location>
        <begin position="351"/>
        <end position="565"/>
    </location>
</feature>
<dbReference type="PANTHER" id="PTHR42878:SF15">
    <property type="entry name" value="BACTERIOPHYTOCHROME"/>
    <property type="match status" value="1"/>
</dbReference>
<dbReference type="GO" id="GO:0000156">
    <property type="term" value="F:phosphorelay response regulator activity"/>
    <property type="evidence" value="ECO:0007669"/>
    <property type="project" value="TreeGrafter"/>
</dbReference>
<dbReference type="RefSeq" id="WP_086065196.1">
    <property type="nucleotide sequence ID" value="NZ_FRBY01000002.1"/>
</dbReference>
<keyword evidence="6" id="KW-0472">Membrane</keyword>
<dbReference type="EMBL" id="FRBY01000002">
    <property type="protein sequence ID" value="SHL75892.1"/>
    <property type="molecule type" value="Genomic_DNA"/>
</dbReference>
<dbReference type="InterPro" id="IPR003661">
    <property type="entry name" value="HisK_dim/P_dom"/>
</dbReference>
<dbReference type="Pfam" id="PF08447">
    <property type="entry name" value="PAS_3"/>
    <property type="match status" value="1"/>
</dbReference>
<dbReference type="InterPro" id="IPR050351">
    <property type="entry name" value="BphY/WalK/GraS-like"/>
</dbReference>
<dbReference type="SMART" id="SM00387">
    <property type="entry name" value="HATPase_c"/>
    <property type="match status" value="1"/>
</dbReference>
<feature type="domain" description="PAS" evidence="10">
    <location>
        <begin position="83"/>
        <end position="130"/>
    </location>
</feature>
<dbReference type="Pfam" id="PF02518">
    <property type="entry name" value="HATPase_c"/>
    <property type="match status" value="1"/>
</dbReference>
<evidence type="ECO:0000259" key="10">
    <source>
        <dbReference type="PROSITE" id="PS50112"/>
    </source>
</evidence>
<dbReference type="InterPro" id="IPR036097">
    <property type="entry name" value="HisK_dim/P_sf"/>
</dbReference>
<feature type="compositionally biased region" description="Basic and acidic residues" evidence="8">
    <location>
        <begin position="1"/>
        <end position="12"/>
    </location>
</feature>
<protein>
    <recommendedName>
        <fullName evidence="2">histidine kinase</fullName>
        <ecNumber evidence="2">2.7.13.3</ecNumber>
    </recommendedName>
</protein>
<sequence>MNIKEKNDKKEAFLSPDQITFHQKEKDQNNTAPGISKKKVTTPNNQKTDKTLEIVPVITKSVLQNNEKQLAEIQILKELLKAKEQLLINHVNAINTTNASIEFDLEGNILSVNEIFLAIMGYSEIDLLGKHHSVFVDPSYSKSNAYKLFWSSLKKGIYQKDEFIRVAKNGKMIWLLGSYTPILDTNGKPYKILKIATDITLAKTQFLQLAVQAQEKEKRASELVIANKELAFQNVEKEKRAAELVVANKELKFQNEQKEQRAKELIAANKELAIQSKEKEKRAAELIIANKKLAAENILKQKRKVEKEKRAAELIVTNRELAYQEKRTKELTLANDELKKAQEELEAFSYSVSHDLRAPIRAINGYTQILIEDHIDAIDDDGKNVLNGIIKNSNKMGVLIDDLLAFSKLGRKQVSAVNINMKTLVTGVISDLTIEKDENTPLFEIDELAPANGDPSLIKQVWINLISNAIKYSKYKSETRIKITSTSKNDKIIYSIKDWGAGFEMEYYDKLFGVFQRLHSQDEFSGTGIGLAIVQKIVNRHHGTVWAESKLDAGAKFYFSLPDIKH</sequence>
<dbReference type="GO" id="GO:0030295">
    <property type="term" value="F:protein kinase activator activity"/>
    <property type="evidence" value="ECO:0007669"/>
    <property type="project" value="TreeGrafter"/>
</dbReference>
<dbReference type="EC" id="2.7.13.3" evidence="2"/>
<dbReference type="SUPFAM" id="SSF47384">
    <property type="entry name" value="Homodimeric domain of signal transducing histidine kinase"/>
    <property type="match status" value="1"/>
</dbReference>
<dbReference type="InterPro" id="IPR013655">
    <property type="entry name" value="PAS_fold_3"/>
</dbReference>
<evidence type="ECO:0000256" key="5">
    <source>
        <dbReference type="ARBA" id="ARBA00022777"/>
    </source>
</evidence>
<dbReference type="PROSITE" id="PS50109">
    <property type="entry name" value="HIS_KIN"/>
    <property type="match status" value="1"/>
</dbReference>
<organism evidence="12 13">
    <name type="scientific">Flavobacterium saccharophilum</name>
    <dbReference type="NCBI Taxonomy" id="29534"/>
    <lineage>
        <taxon>Bacteria</taxon>
        <taxon>Pseudomonadati</taxon>
        <taxon>Bacteroidota</taxon>
        <taxon>Flavobacteriia</taxon>
        <taxon>Flavobacteriales</taxon>
        <taxon>Flavobacteriaceae</taxon>
        <taxon>Flavobacterium</taxon>
    </lineage>
</organism>
<evidence type="ECO:0000256" key="2">
    <source>
        <dbReference type="ARBA" id="ARBA00012438"/>
    </source>
</evidence>
<keyword evidence="3" id="KW-0597">Phosphoprotein</keyword>
<dbReference type="InterPro" id="IPR036890">
    <property type="entry name" value="HATPase_C_sf"/>
</dbReference>
<evidence type="ECO:0000256" key="6">
    <source>
        <dbReference type="ARBA" id="ARBA00023136"/>
    </source>
</evidence>
<dbReference type="PRINTS" id="PR00344">
    <property type="entry name" value="BCTRLSENSOR"/>
</dbReference>
<dbReference type="InterPro" id="IPR003594">
    <property type="entry name" value="HATPase_dom"/>
</dbReference>
<gene>
    <name evidence="12" type="ORF">SAMN05444366_1455</name>
</gene>
<keyword evidence="7" id="KW-0175">Coiled coil</keyword>
<keyword evidence="5" id="KW-0418">Kinase</keyword>
<dbReference type="InterPro" id="IPR004358">
    <property type="entry name" value="Sig_transdc_His_kin-like_C"/>
</dbReference>
<dbReference type="SMART" id="SM00388">
    <property type="entry name" value="HisKA"/>
    <property type="match status" value="1"/>
</dbReference>
<dbReference type="InterPro" id="IPR000014">
    <property type="entry name" value="PAS"/>
</dbReference>
<comment type="catalytic activity">
    <reaction evidence="1">
        <text>ATP + protein L-histidine = ADP + protein N-phospho-L-histidine.</text>
        <dbReference type="EC" id="2.7.13.3"/>
    </reaction>
</comment>
<dbReference type="PROSITE" id="PS50113">
    <property type="entry name" value="PAC"/>
    <property type="match status" value="1"/>
</dbReference>
<feature type="region of interest" description="Disordered" evidence="8">
    <location>
        <begin position="1"/>
        <end position="45"/>
    </location>
</feature>
<evidence type="ECO:0000259" key="11">
    <source>
        <dbReference type="PROSITE" id="PS50113"/>
    </source>
</evidence>